<evidence type="ECO:0000256" key="1">
    <source>
        <dbReference type="ARBA" id="ARBA00004162"/>
    </source>
</evidence>
<dbReference type="FunFam" id="3.80.10.10:FF:000288">
    <property type="entry name" value="LRR receptor-like serine/threonine-protein kinase EFR"/>
    <property type="match status" value="1"/>
</dbReference>
<dbReference type="GO" id="GO:0005789">
    <property type="term" value="C:endoplasmic reticulum membrane"/>
    <property type="evidence" value="ECO:0007669"/>
    <property type="project" value="UniProtKB-SubCell"/>
</dbReference>
<dbReference type="RefSeq" id="XP_020408219.1">
    <property type="nucleotide sequence ID" value="XM_020552630.2"/>
</dbReference>
<keyword evidence="12" id="KW-0677">Repeat</keyword>
<evidence type="ECO:0000256" key="25">
    <source>
        <dbReference type="PROSITE-ProRule" id="PRU10141"/>
    </source>
</evidence>
<comment type="function">
    <text evidence="23">The processed protein kinase Xa21 chain released by protein cleavage after X.oryzae pv. oryzae protein Ax21 detection translocates into the nucleus where it can bind and regulate WRKY62, a transcription factor. Confers resistance to the bacterial pathogen X.oryzae pv. oryzae (Xoo).</text>
</comment>
<keyword evidence="19" id="KW-0325">Glycoprotein</keyword>
<feature type="domain" description="Protein kinase" evidence="28">
    <location>
        <begin position="686"/>
        <end position="983"/>
    </location>
</feature>
<dbReference type="PANTHER" id="PTHR48053">
    <property type="entry name" value="LEUCINE RICH REPEAT FAMILY PROTEIN, EXPRESSED"/>
    <property type="match status" value="1"/>
</dbReference>
<name>A0A804NTC2_MAIZE</name>
<evidence type="ECO:0000256" key="17">
    <source>
        <dbReference type="ARBA" id="ARBA00023136"/>
    </source>
</evidence>
<evidence type="ECO:0000256" key="12">
    <source>
        <dbReference type="ARBA" id="ARBA00022737"/>
    </source>
</evidence>
<evidence type="ECO:0000256" key="16">
    <source>
        <dbReference type="ARBA" id="ARBA00022989"/>
    </source>
</evidence>
<evidence type="ECO:0000256" key="11">
    <source>
        <dbReference type="ARBA" id="ARBA00022729"/>
    </source>
</evidence>
<dbReference type="PANTHER" id="PTHR48053:SF6">
    <property type="entry name" value="PROTEIN KINASE DOMAIN-CONTAINING PROTEIN"/>
    <property type="match status" value="1"/>
</dbReference>
<keyword evidence="7" id="KW-0597">Phosphoprotein</keyword>
<dbReference type="FunFam" id="1.10.510.10:FF:000358">
    <property type="entry name" value="Putative leucine-rich repeat receptor-like serine/threonine-protein kinase"/>
    <property type="match status" value="1"/>
</dbReference>
<dbReference type="Gene3D" id="3.80.10.10">
    <property type="entry name" value="Ribonuclease Inhibitor"/>
    <property type="match status" value="3"/>
</dbReference>
<evidence type="ECO:0000256" key="3">
    <source>
        <dbReference type="ARBA" id="ARBA00004479"/>
    </source>
</evidence>
<dbReference type="GO" id="GO:0005886">
    <property type="term" value="C:plasma membrane"/>
    <property type="evidence" value="ECO:0000318"/>
    <property type="project" value="GO_Central"/>
</dbReference>
<evidence type="ECO:0000313" key="30">
    <source>
        <dbReference type="Proteomes" id="UP000007305"/>
    </source>
</evidence>
<dbReference type="Gene3D" id="3.30.200.20">
    <property type="entry name" value="Phosphorylase Kinase, domain 1"/>
    <property type="match status" value="1"/>
</dbReference>
<dbReference type="Pfam" id="PF00560">
    <property type="entry name" value="LRR_1"/>
    <property type="match status" value="5"/>
</dbReference>
<evidence type="ECO:0000256" key="9">
    <source>
        <dbReference type="ARBA" id="ARBA00022679"/>
    </source>
</evidence>
<dbReference type="InParanoid" id="A0A804NTC2"/>
<keyword evidence="16 26" id="KW-1133">Transmembrane helix</keyword>
<evidence type="ECO:0000256" key="7">
    <source>
        <dbReference type="ARBA" id="ARBA00022553"/>
    </source>
</evidence>
<dbReference type="GO" id="GO:0038023">
    <property type="term" value="F:signaling receptor activity"/>
    <property type="evidence" value="ECO:0000318"/>
    <property type="project" value="GO_Central"/>
</dbReference>
<keyword evidence="15 25" id="KW-0067">ATP-binding</keyword>
<evidence type="ECO:0000256" key="21">
    <source>
        <dbReference type="ARBA" id="ARBA00048679"/>
    </source>
</evidence>
<keyword evidence="8" id="KW-0433">Leucine-rich repeat</keyword>
<keyword evidence="6" id="KW-0723">Serine/threonine-protein kinase</keyword>
<keyword evidence="5" id="KW-1003">Cell membrane</keyword>
<evidence type="ECO:0000256" key="15">
    <source>
        <dbReference type="ARBA" id="ARBA00022840"/>
    </source>
</evidence>
<dbReference type="GO" id="GO:0004674">
    <property type="term" value="F:protein serine/threonine kinase activity"/>
    <property type="evidence" value="ECO:0007669"/>
    <property type="project" value="UniProtKB-KW"/>
</dbReference>
<comment type="function">
    <text evidence="22">Receptor kinase that detects X.oryzae pv. oryzae protein Ax21 to promote innate immunity. Following X.oryzae pv. oryzae protein Ax21 detection, undergoes cleavage, releasing the processed protein kinase Xa21 chain.</text>
</comment>
<gene>
    <name evidence="29" type="primary">LOC103653761</name>
</gene>
<organism evidence="29 30">
    <name type="scientific">Zea mays</name>
    <name type="common">Maize</name>
    <dbReference type="NCBI Taxonomy" id="4577"/>
    <lineage>
        <taxon>Eukaryota</taxon>
        <taxon>Viridiplantae</taxon>
        <taxon>Streptophyta</taxon>
        <taxon>Embryophyta</taxon>
        <taxon>Tracheophyta</taxon>
        <taxon>Spermatophyta</taxon>
        <taxon>Magnoliopsida</taxon>
        <taxon>Liliopsida</taxon>
        <taxon>Poales</taxon>
        <taxon>Poaceae</taxon>
        <taxon>PACMAD clade</taxon>
        <taxon>Panicoideae</taxon>
        <taxon>Andropogonodae</taxon>
        <taxon>Andropogoneae</taxon>
        <taxon>Tripsacinae</taxon>
        <taxon>Zea</taxon>
    </lineage>
</organism>
<protein>
    <recommendedName>
        <fullName evidence="24">Receptor kinase-like protein Xa21</fullName>
        <ecNumber evidence="4">2.7.11.1</ecNumber>
    </recommendedName>
</protein>
<dbReference type="AlphaFoldDB" id="A0A804NTC2"/>
<accession>A0A804NTC2</accession>
<dbReference type="InterPro" id="IPR013210">
    <property type="entry name" value="LRR_N_plant-typ"/>
</dbReference>
<dbReference type="GO" id="GO:0009755">
    <property type="term" value="P:hormone-mediated signaling pathway"/>
    <property type="evidence" value="ECO:0000318"/>
    <property type="project" value="GO_Central"/>
</dbReference>
<evidence type="ECO:0000256" key="22">
    <source>
        <dbReference type="ARBA" id="ARBA00054320"/>
    </source>
</evidence>
<dbReference type="PROSITE" id="PS50011">
    <property type="entry name" value="PROTEIN_KINASE_DOM"/>
    <property type="match status" value="1"/>
</dbReference>
<dbReference type="RefSeq" id="XP_008678795.1">
    <property type="nucleotide sequence ID" value="XM_008680573.3"/>
</dbReference>
<comment type="subcellular location">
    <subcellularLocation>
        <location evidence="1">Cell membrane</location>
        <topology evidence="1">Single-pass membrane protein</topology>
    </subcellularLocation>
    <subcellularLocation>
        <location evidence="2">Endoplasmic reticulum membrane</location>
        <topology evidence="2">Single-pass membrane protein</topology>
    </subcellularLocation>
    <subcellularLocation>
        <location evidence="3">Membrane</location>
        <topology evidence="3">Single-pass type I membrane protein</topology>
    </subcellularLocation>
</comment>
<dbReference type="Pfam" id="PF13855">
    <property type="entry name" value="LRR_8"/>
    <property type="match status" value="1"/>
</dbReference>
<dbReference type="GO" id="GO:0005524">
    <property type="term" value="F:ATP binding"/>
    <property type="evidence" value="ECO:0007669"/>
    <property type="project" value="UniProtKB-UniRule"/>
</dbReference>
<evidence type="ECO:0000313" key="29">
    <source>
        <dbReference type="EnsemblPlants" id="Zm00001eb184650_P002"/>
    </source>
</evidence>
<reference evidence="29" key="3">
    <citation type="submission" date="2021-05" db="UniProtKB">
        <authorList>
            <consortium name="EnsemblPlants"/>
        </authorList>
    </citation>
    <scope>IDENTIFICATION</scope>
    <source>
        <strain evidence="29">cv. B73</strain>
    </source>
</reference>
<keyword evidence="14" id="KW-0418">Kinase</keyword>
<dbReference type="Gramene" id="Zm00001eb184650_T002">
    <property type="protein sequence ID" value="Zm00001eb184650_P002"/>
    <property type="gene ID" value="Zm00001eb184650"/>
</dbReference>
<keyword evidence="17 26" id="KW-0472">Membrane</keyword>
<dbReference type="InterPro" id="IPR055414">
    <property type="entry name" value="LRR_R13L4/SHOC2-like"/>
</dbReference>
<dbReference type="InterPro" id="IPR001245">
    <property type="entry name" value="Ser-Thr/Tyr_kinase_cat_dom"/>
</dbReference>
<dbReference type="FunFam" id="3.80.10.10:FF:000041">
    <property type="entry name" value="LRR receptor-like serine/threonine-protein kinase ERECTA"/>
    <property type="match status" value="2"/>
</dbReference>
<keyword evidence="13 25" id="KW-0547">Nucleotide-binding</keyword>
<evidence type="ECO:0000256" key="14">
    <source>
        <dbReference type="ARBA" id="ARBA00022777"/>
    </source>
</evidence>
<dbReference type="PROSITE" id="PS00107">
    <property type="entry name" value="PROTEIN_KINASE_ATP"/>
    <property type="match status" value="1"/>
</dbReference>
<sequence length="990" mass="108294">MRNSKPPSKLAMLMALLSLSFLFCYGVEKVHCSTVHENNQDFHSLLDFKKGITNDPNGAMSNWTNNTHFCRWNGVKCTLTPPYRVMELNLTGNDLAGRISTSVGNLTYLSLLALPNNRFSGPIPPLNKLQNLSYLSLDNNFLNGVIPESLTNCSNLDTLGLSKNNLTGVIPPSIGSLTKLKVIFLYKNNLSGVIPSSLGNITNLSVIALSENQLNGLIPTELWQMPHIASLYLFCNNLSGEIPQTISNLSSLQELSLAVNMLSNTLPSNFGHALPNLKLLYLGGNLFEGQIPDSLGNVSGLVHLDMSYNKLTGKIHSIFGKLLGLSFLNLEENMFEASDSASWDFFVDLIACSSLTVLSLASNNLQGAIPNSIANLSTNLRNLLMSDNHLSGVVPPSIGKLNGLIELELDGNNFTGTIEDWMPKLTSLQKLYLHDNSFEGTIPPSISNLAHLTLLDFSNNKFTGSIPPSMGNIQLLINLSLSNNNFRGTIPAKFGDLKQLVFLDVSSNELGGEIPNSLGQCQNLAAIKMDQNVLIGNIPTSFSNLKSLSLLNLSHNKLSGPLPNYLNDLKLLNKIDLSYNNFHGEIPKAGILDNSTLVSLDGNSGLCGGAMNLHMPSCHTISRRARTISDLVKILIPMFGLMSLLHLVYLVFGKKTSRRPHLSQRSFGEHFEKVTYNDLAKATRDFSEYNLIGRGSYGSVYSGKLKEVEVAVKVFNLEMQGADKSFLVECETLRSIQHRNLLPIITACSSIDTTGNSFKALIYELMPNGNLDKWIHHKDNEALPKRLSLAQRIAVVVNVADALDYLHHDCGRPTIHCDLKPSNILLGDDMNAVLADFGIAHLYSDSQSTWTSSFSSIGVKGSIGYIPPEYGGGGSVSTSGDVYSFGVVCLEILIGKRPIDPVFIGGLDIISFVKNSFPDQIFHIMDSHLVEECEHLIQDNKVTNEEMYQCLVDLLQVALSCTCSLPSERSNMKQVASKLHAIKTSQIGYK</sequence>
<dbReference type="EnsemblPlants" id="Zm00001eb184650_T002">
    <property type="protein sequence ID" value="Zm00001eb184650_P002"/>
    <property type="gene ID" value="Zm00001eb184650"/>
</dbReference>
<keyword evidence="11 27" id="KW-0732">Signal</keyword>
<dbReference type="SUPFAM" id="SSF56112">
    <property type="entry name" value="Protein kinase-like (PK-like)"/>
    <property type="match status" value="1"/>
</dbReference>
<dbReference type="SMART" id="SM00369">
    <property type="entry name" value="LRR_TYP"/>
    <property type="match status" value="8"/>
</dbReference>
<dbReference type="EC" id="2.7.11.1" evidence="4"/>
<evidence type="ECO:0000256" key="10">
    <source>
        <dbReference type="ARBA" id="ARBA00022692"/>
    </source>
</evidence>
<dbReference type="Pfam" id="PF07714">
    <property type="entry name" value="PK_Tyr_Ser-Thr"/>
    <property type="match status" value="1"/>
</dbReference>
<evidence type="ECO:0000256" key="5">
    <source>
        <dbReference type="ARBA" id="ARBA00022475"/>
    </source>
</evidence>
<evidence type="ECO:0000256" key="27">
    <source>
        <dbReference type="SAM" id="SignalP"/>
    </source>
</evidence>
<dbReference type="KEGG" id="zma:103653761"/>
<dbReference type="SMART" id="SM00365">
    <property type="entry name" value="LRR_SD22"/>
    <property type="match status" value="7"/>
</dbReference>
<dbReference type="Proteomes" id="UP000007305">
    <property type="component" value="Chromosome 4"/>
</dbReference>
<dbReference type="FunFam" id="3.30.200.20:FF:000432">
    <property type="entry name" value="LRR receptor-like serine/threonine-protein kinase EFR"/>
    <property type="match status" value="1"/>
</dbReference>
<dbReference type="InterPro" id="IPR003591">
    <property type="entry name" value="Leu-rich_rpt_typical-subtyp"/>
</dbReference>
<dbReference type="FunFam" id="3.80.10.10:FF:000565">
    <property type="entry name" value="Leucine-rich repeat receptor-like kinase protein FLORAL ORGAN NUMBER1"/>
    <property type="match status" value="1"/>
</dbReference>
<dbReference type="Pfam" id="PF23598">
    <property type="entry name" value="LRR_14"/>
    <property type="match status" value="1"/>
</dbReference>
<evidence type="ECO:0000256" key="18">
    <source>
        <dbReference type="ARBA" id="ARBA00023170"/>
    </source>
</evidence>
<dbReference type="InterPro" id="IPR032675">
    <property type="entry name" value="LRR_dom_sf"/>
</dbReference>
<comment type="catalytic activity">
    <reaction evidence="20">
        <text>L-threonyl-[protein] + ATP = O-phospho-L-threonyl-[protein] + ADP + H(+)</text>
        <dbReference type="Rhea" id="RHEA:46608"/>
        <dbReference type="Rhea" id="RHEA-COMP:11060"/>
        <dbReference type="Rhea" id="RHEA-COMP:11605"/>
        <dbReference type="ChEBI" id="CHEBI:15378"/>
        <dbReference type="ChEBI" id="CHEBI:30013"/>
        <dbReference type="ChEBI" id="CHEBI:30616"/>
        <dbReference type="ChEBI" id="CHEBI:61977"/>
        <dbReference type="ChEBI" id="CHEBI:456216"/>
        <dbReference type="EC" id="2.7.11.1"/>
    </reaction>
</comment>
<keyword evidence="30" id="KW-1185">Reference proteome</keyword>
<dbReference type="SMART" id="SM00220">
    <property type="entry name" value="S_TKc"/>
    <property type="match status" value="1"/>
</dbReference>
<keyword evidence="9" id="KW-0808">Transferase</keyword>
<evidence type="ECO:0000256" key="2">
    <source>
        <dbReference type="ARBA" id="ARBA00004389"/>
    </source>
</evidence>
<reference evidence="30" key="1">
    <citation type="journal article" date="2009" name="Science">
        <title>The B73 maize genome: complexity, diversity, and dynamics.</title>
        <authorList>
            <person name="Schnable P.S."/>
            <person name="Ware D."/>
            <person name="Fulton R.S."/>
            <person name="Stein J.C."/>
            <person name="Wei F."/>
            <person name="Pasternak S."/>
            <person name="Liang C."/>
            <person name="Zhang J."/>
            <person name="Fulton L."/>
            <person name="Graves T.A."/>
            <person name="Minx P."/>
            <person name="Reily A.D."/>
            <person name="Courtney L."/>
            <person name="Kruchowski S.S."/>
            <person name="Tomlinson C."/>
            <person name="Strong C."/>
            <person name="Delehaunty K."/>
            <person name="Fronick C."/>
            <person name="Courtney B."/>
            <person name="Rock S.M."/>
            <person name="Belter E."/>
            <person name="Du F."/>
            <person name="Kim K."/>
            <person name="Abbott R.M."/>
            <person name="Cotton M."/>
            <person name="Levy A."/>
            <person name="Marchetto P."/>
            <person name="Ochoa K."/>
            <person name="Jackson S.M."/>
            <person name="Gillam B."/>
            <person name="Chen W."/>
            <person name="Yan L."/>
            <person name="Higginbotham J."/>
            <person name="Cardenas M."/>
            <person name="Waligorski J."/>
            <person name="Applebaum E."/>
            <person name="Phelps L."/>
            <person name="Falcone J."/>
            <person name="Kanchi K."/>
            <person name="Thane T."/>
            <person name="Scimone A."/>
            <person name="Thane N."/>
            <person name="Henke J."/>
            <person name="Wang T."/>
            <person name="Ruppert J."/>
            <person name="Shah N."/>
            <person name="Rotter K."/>
            <person name="Hodges J."/>
            <person name="Ingenthron E."/>
            <person name="Cordes M."/>
            <person name="Kohlberg S."/>
            <person name="Sgro J."/>
            <person name="Delgado B."/>
            <person name="Mead K."/>
            <person name="Chinwalla A."/>
            <person name="Leonard S."/>
            <person name="Crouse K."/>
            <person name="Collura K."/>
            <person name="Kudrna D."/>
            <person name="Currie J."/>
            <person name="He R."/>
            <person name="Angelova A."/>
            <person name="Rajasekar S."/>
            <person name="Mueller T."/>
            <person name="Lomeli R."/>
            <person name="Scara G."/>
            <person name="Ko A."/>
            <person name="Delaney K."/>
            <person name="Wissotski M."/>
            <person name="Lopez G."/>
            <person name="Campos D."/>
            <person name="Braidotti M."/>
            <person name="Ashley E."/>
            <person name="Golser W."/>
            <person name="Kim H."/>
            <person name="Lee S."/>
            <person name="Lin J."/>
            <person name="Dujmic Z."/>
            <person name="Kim W."/>
            <person name="Talag J."/>
            <person name="Zuccolo A."/>
            <person name="Fan C."/>
            <person name="Sebastian A."/>
            <person name="Kramer M."/>
            <person name="Spiegel L."/>
            <person name="Nascimento L."/>
            <person name="Zutavern T."/>
            <person name="Miller B."/>
            <person name="Ambroise C."/>
            <person name="Muller S."/>
            <person name="Spooner W."/>
            <person name="Narechania A."/>
            <person name="Ren L."/>
            <person name="Wei S."/>
            <person name="Kumari S."/>
            <person name="Faga B."/>
            <person name="Levy M.J."/>
            <person name="McMahan L."/>
            <person name="Van Buren P."/>
            <person name="Vaughn M.W."/>
            <person name="Ying K."/>
            <person name="Yeh C.-T."/>
            <person name="Emrich S.J."/>
            <person name="Jia Y."/>
            <person name="Kalyanaraman A."/>
            <person name="Hsia A.-P."/>
            <person name="Barbazuk W.B."/>
            <person name="Baucom R.S."/>
            <person name="Brutnell T.P."/>
            <person name="Carpita N.C."/>
            <person name="Chaparro C."/>
            <person name="Chia J.-M."/>
            <person name="Deragon J.-M."/>
            <person name="Estill J.C."/>
            <person name="Fu Y."/>
            <person name="Jeddeloh J.A."/>
            <person name="Han Y."/>
            <person name="Lee H."/>
            <person name="Li P."/>
            <person name="Lisch D.R."/>
            <person name="Liu S."/>
            <person name="Liu Z."/>
            <person name="Nagel D.H."/>
            <person name="McCann M.C."/>
            <person name="SanMiguel P."/>
            <person name="Myers A.M."/>
            <person name="Nettleton D."/>
            <person name="Nguyen J."/>
            <person name="Penning B.W."/>
            <person name="Ponnala L."/>
            <person name="Schneider K.L."/>
            <person name="Schwartz D.C."/>
            <person name="Sharma A."/>
            <person name="Soderlund C."/>
            <person name="Springer N.M."/>
            <person name="Sun Q."/>
            <person name="Wang H."/>
            <person name="Waterman M."/>
            <person name="Westerman R."/>
            <person name="Wolfgruber T.K."/>
            <person name="Yang L."/>
            <person name="Yu Y."/>
            <person name="Zhang L."/>
            <person name="Zhou S."/>
            <person name="Zhu Q."/>
            <person name="Bennetzen J.L."/>
            <person name="Dawe R.K."/>
            <person name="Jiang J."/>
            <person name="Jiang N."/>
            <person name="Presting G.G."/>
            <person name="Wessler S.R."/>
            <person name="Aluru S."/>
            <person name="Martienssen R.A."/>
            <person name="Clifton S.W."/>
            <person name="McCombie W.R."/>
            <person name="Wing R.A."/>
            <person name="Wilson R.K."/>
        </authorList>
    </citation>
    <scope>NUCLEOTIDE SEQUENCE [LARGE SCALE GENOMIC DNA]</scope>
    <source>
        <strain evidence="30">cv. B73</strain>
    </source>
</reference>
<proteinExistence type="predicted"/>
<evidence type="ECO:0000256" key="13">
    <source>
        <dbReference type="ARBA" id="ARBA00022741"/>
    </source>
</evidence>
<keyword evidence="18" id="KW-0675">Receptor</keyword>
<evidence type="ECO:0000259" key="28">
    <source>
        <dbReference type="PROSITE" id="PS50011"/>
    </source>
</evidence>
<dbReference type="InterPro" id="IPR051716">
    <property type="entry name" value="Plant_RL_S/T_kinase"/>
</dbReference>
<dbReference type="Gene3D" id="1.10.510.10">
    <property type="entry name" value="Transferase(Phosphotransferase) domain 1"/>
    <property type="match status" value="1"/>
</dbReference>
<dbReference type="InterPro" id="IPR001611">
    <property type="entry name" value="Leu-rich_rpt"/>
</dbReference>
<dbReference type="PRINTS" id="PR00019">
    <property type="entry name" value="LEURICHRPT"/>
</dbReference>
<dbReference type="InterPro" id="IPR000719">
    <property type="entry name" value="Prot_kinase_dom"/>
</dbReference>
<dbReference type="Pfam" id="PF08263">
    <property type="entry name" value="LRRNT_2"/>
    <property type="match status" value="1"/>
</dbReference>
<dbReference type="OrthoDB" id="676979at2759"/>
<feature type="binding site" evidence="25">
    <location>
        <position position="713"/>
    </location>
    <ligand>
        <name>ATP</name>
        <dbReference type="ChEBI" id="CHEBI:30616"/>
    </ligand>
</feature>
<comment type="catalytic activity">
    <reaction evidence="21">
        <text>L-seryl-[protein] + ATP = O-phospho-L-seryl-[protein] + ADP + H(+)</text>
        <dbReference type="Rhea" id="RHEA:17989"/>
        <dbReference type="Rhea" id="RHEA-COMP:9863"/>
        <dbReference type="Rhea" id="RHEA-COMP:11604"/>
        <dbReference type="ChEBI" id="CHEBI:15378"/>
        <dbReference type="ChEBI" id="CHEBI:29999"/>
        <dbReference type="ChEBI" id="CHEBI:30616"/>
        <dbReference type="ChEBI" id="CHEBI:83421"/>
        <dbReference type="ChEBI" id="CHEBI:456216"/>
        <dbReference type="EC" id="2.7.11.1"/>
    </reaction>
</comment>
<feature type="signal peptide" evidence="27">
    <location>
        <begin position="1"/>
        <end position="32"/>
    </location>
</feature>
<evidence type="ECO:0000256" key="8">
    <source>
        <dbReference type="ARBA" id="ARBA00022614"/>
    </source>
</evidence>
<evidence type="ECO:0000256" key="24">
    <source>
        <dbReference type="ARBA" id="ARBA00072040"/>
    </source>
</evidence>
<dbReference type="InterPro" id="IPR011009">
    <property type="entry name" value="Kinase-like_dom_sf"/>
</dbReference>
<evidence type="ECO:0000256" key="19">
    <source>
        <dbReference type="ARBA" id="ARBA00023180"/>
    </source>
</evidence>
<evidence type="ECO:0000256" key="26">
    <source>
        <dbReference type="SAM" id="Phobius"/>
    </source>
</evidence>
<feature type="transmembrane region" description="Helical" evidence="26">
    <location>
        <begin position="631"/>
        <end position="652"/>
    </location>
</feature>
<keyword evidence="10 26" id="KW-0812">Transmembrane</keyword>
<dbReference type="GeneID" id="103653761"/>
<evidence type="ECO:0000256" key="6">
    <source>
        <dbReference type="ARBA" id="ARBA00022527"/>
    </source>
</evidence>
<evidence type="ECO:0000256" key="20">
    <source>
        <dbReference type="ARBA" id="ARBA00047899"/>
    </source>
</evidence>
<feature type="chain" id="PRO_5032870166" description="Receptor kinase-like protein Xa21" evidence="27">
    <location>
        <begin position="33"/>
        <end position="990"/>
    </location>
</feature>
<dbReference type="InterPro" id="IPR017441">
    <property type="entry name" value="Protein_kinase_ATP_BS"/>
</dbReference>
<reference evidence="29" key="2">
    <citation type="submission" date="2019-07" db="EMBL/GenBank/DDBJ databases">
        <authorList>
            <person name="Seetharam A."/>
            <person name="Woodhouse M."/>
            <person name="Cannon E."/>
        </authorList>
    </citation>
    <scope>NUCLEOTIDE SEQUENCE [LARGE SCALE GENOMIC DNA]</scope>
    <source>
        <strain evidence="29">cv. B73</strain>
    </source>
</reference>
<dbReference type="SUPFAM" id="SSF52058">
    <property type="entry name" value="L domain-like"/>
    <property type="match status" value="2"/>
</dbReference>
<evidence type="ECO:0000256" key="4">
    <source>
        <dbReference type="ARBA" id="ARBA00012513"/>
    </source>
</evidence>
<evidence type="ECO:0000256" key="23">
    <source>
        <dbReference type="ARBA" id="ARBA00056628"/>
    </source>
</evidence>